<proteinExistence type="predicted"/>
<protein>
    <submittedName>
        <fullName evidence="1">Uncharacterized protein</fullName>
    </submittedName>
</protein>
<gene>
    <name evidence="1" type="ORF">SAMN05444921_11251</name>
</gene>
<organism evidence="1 2">
    <name type="scientific">Streptomyces wuyuanensis</name>
    <dbReference type="NCBI Taxonomy" id="1196353"/>
    <lineage>
        <taxon>Bacteria</taxon>
        <taxon>Bacillati</taxon>
        <taxon>Actinomycetota</taxon>
        <taxon>Actinomycetes</taxon>
        <taxon>Kitasatosporales</taxon>
        <taxon>Streptomycetaceae</taxon>
        <taxon>Streptomyces</taxon>
    </lineage>
</organism>
<keyword evidence="2" id="KW-1185">Reference proteome</keyword>
<evidence type="ECO:0000313" key="2">
    <source>
        <dbReference type="Proteomes" id="UP000199063"/>
    </source>
</evidence>
<reference evidence="2" key="1">
    <citation type="submission" date="2016-10" db="EMBL/GenBank/DDBJ databases">
        <authorList>
            <person name="Varghese N."/>
            <person name="Submissions S."/>
        </authorList>
    </citation>
    <scope>NUCLEOTIDE SEQUENCE [LARGE SCALE GENOMIC DNA]</scope>
    <source>
        <strain evidence="2">CGMCC 4.7042</strain>
    </source>
</reference>
<dbReference type="Proteomes" id="UP000199063">
    <property type="component" value="Unassembled WGS sequence"/>
</dbReference>
<dbReference type="AlphaFoldDB" id="A0A1G9VDL9"/>
<accession>A0A1G9VDL9</accession>
<sequence length="123" mass="13402">MEITETTHNQVALLALAWGVSESEAVQRLVEHFQRSSTPKKSDQGGMIDVYALYEGVRIEGLYDPATESVTVTNGPAQGRYKSPSGAAAAVLRAQNPKVSASRNGWSFWIIAETGSRLQTIRH</sequence>
<dbReference type="EMBL" id="FNHI01000012">
    <property type="protein sequence ID" value="SDM70239.1"/>
    <property type="molecule type" value="Genomic_DNA"/>
</dbReference>
<dbReference type="OrthoDB" id="9787127at2"/>
<dbReference type="RefSeq" id="WP_093656247.1">
    <property type="nucleotide sequence ID" value="NZ_FNHI01000012.1"/>
</dbReference>
<dbReference type="GeneID" id="40831023"/>
<name>A0A1G9VDL9_9ACTN</name>
<evidence type="ECO:0000313" key="1">
    <source>
        <dbReference type="EMBL" id="SDM70239.1"/>
    </source>
</evidence>